<dbReference type="RefSeq" id="XP_034010139.1">
    <property type="nucleotide sequence ID" value="XM_034157641.1"/>
</dbReference>
<feature type="domain" description="Complex 1 LYR protein" evidence="2">
    <location>
        <begin position="5"/>
        <end position="62"/>
    </location>
</feature>
<sequence length="87" mass="10085">MPGKREVLTLYRDLLHHAYKFDNYNFRSYAVRRVNDAFRANKALNGEAVVAAYNDGIDNLAMLKRQAAVSQMYTFDQLVVEPRKHHA</sequence>
<comment type="caution">
    <text evidence="3">The sequence shown here is derived from an EMBL/GenBank/DDBJ whole genome shotgun (WGS) entry which is preliminary data.</text>
</comment>
<protein>
    <recommendedName>
        <fullName evidence="2">Complex 1 LYR protein domain-containing protein</fullName>
    </recommendedName>
</protein>
<dbReference type="OMA" id="YTTDKLV"/>
<dbReference type="PANTHER" id="PTHR13166:SF7">
    <property type="entry name" value="LYR MOTIF-CONTAINING PROTEIN 4"/>
    <property type="match status" value="1"/>
</dbReference>
<dbReference type="OrthoDB" id="275715at2759"/>
<name>A0A642UF20_DIURU</name>
<dbReference type="Pfam" id="PF05347">
    <property type="entry name" value="Complex1_LYR"/>
    <property type="match status" value="1"/>
</dbReference>
<dbReference type="EMBL" id="SWFT01000149">
    <property type="protein sequence ID" value="KAA8897882.1"/>
    <property type="molecule type" value="Genomic_DNA"/>
</dbReference>
<dbReference type="VEuPathDB" id="FungiDB:DIURU_004735"/>
<comment type="similarity">
    <text evidence="1">Belongs to the complex I LYR family.</text>
</comment>
<evidence type="ECO:0000259" key="2">
    <source>
        <dbReference type="Pfam" id="PF05347"/>
    </source>
</evidence>
<gene>
    <name evidence="3" type="ORF">DIURU_004735</name>
</gene>
<dbReference type="GO" id="GO:0016226">
    <property type="term" value="P:iron-sulfur cluster assembly"/>
    <property type="evidence" value="ECO:0007669"/>
    <property type="project" value="InterPro"/>
</dbReference>
<proteinExistence type="inferred from homology"/>
<dbReference type="InterPro" id="IPR051522">
    <property type="entry name" value="ISC_assembly_LYR"/>
</dbReference>
<reference evidence="3 4" key="1">
    <citation type="submission" date="2019-07" db="EMBL/GenBank/DDBJ databases">
        <title>Genome assembly of two rare yeast pathogens: Diutina rugosa and Trichomonascus ciferrii.</title>
        <authorList>
            <person name="Mixao V."/>
            <person name="Saus E."/>
            <person name="Hansen A."/>
            <person name="Lass-Flor C."/>
            <person name="Gabaldon T."/>
        </authorList>
    </citation>
    <scope>NUCLEOTIDE SEQUENCE [LARGE SCALE GENOMIC DNA]</scope>
    <source>
        <strain evidence="3 4">CBS 613</strain>
    </source>
</reference>
<dbReference type="AlphaFoldDB" id="A0A642UF20"/>
<dbReference type="CDD" id="cd20264">
    <property type="entry name" value="Complex1_LYR_LYRM4"/>
    <property type="match status" value="1"/>
</dbReference>
<dbReference type="Proteomes" id="UP000449547">
    <property type="component" value="Unassembled WGS sequence"/>
</dbReference>
<dbReference type="PANTHER" id="PTHR13166">
    <property type="entry name" value="PROTEIN C6ORF149"/>
    <property type="match status" value="1"/>
</dbReference>
<dbReference type="GeneID" id="54783386"/>
<evidence type="ECO:0000256" key="1">
    <source>
        <dbReference type="ARBA" id="ARBA00009508"/>
    </source>
</evidence>
<dbReference type="GO" id="GO:0005739">
    <property type="term" value="C:mitochondrion"/>
    <property type="evidence" value="ECO:0007669"/>
    <property type="project" value="TreeGrafter"/>
</dbReference>
<keyword evidence="4" id="KW-1185">Reference proteome</keyword>
<dbReference type="InterPro" id="IPR045297">
    <property type="entry name" value="Complex1_LYR_LYRM4"/>
</dbReference>
<dbReference type="GO" id="GO:1990221">
    <property type="term" value="C:L-cysteine desulfurase complex"/>
    <property type="evidence" value="ECO:0007669"/>
    <property type="project" value="TreeGrafter"/>
</dbReference>
<accession>A0A642UF20</accession>
<dbReference type="InterPro" id="IPR008011">
    <property type="entry name" value="Complex1_LYR_dom"/>
</dbReference>
<evidence type="ECO:0000313" key="3">
    <source>
        <dbReference type="EMBL" id="KAA8897882.1"/>
    </source>
</evidence>
<evidence type="ECO:0000313" key="4">
    <source>
        <dbReference type="Proteomes" id="UP000449547"/>
    </source>
</evidence>
<organism evidence="3 4">
    <name type="scientific">Diutina rugosa</name>
    <name type="common">Yeast</name>
    <name type="synonym">Candida rugosa</name>
    <dbReference type="NCBI Taxonomy" id="5481"/>
    <lineage>
        <taxon>Eukaryota</taxon>
        <taxon>Fungi</taxon>
        <taxon>Dikarya</taxon>
        <taxon>Ascomycota</taxon>
        <taxon>Saccharomycotina</taxon>
        <taxon>Pichiomycetes</taxon>
        <taxon>Debaryomycetaceae</taxon>
        <taxon>Diutina</taxon>
    </lineage>
</organism>